<evidence type="ECO:0000259" key="4">
    <source>
        <dbReference type="PROSITE" id="PS01124"/>
    </source>
</evidence>
<dbReference type="Proteomes" id="UP000326921">
    <property type="component" value="Chromosome"/>
</dbReference>
<name>A0A5Q0QCF4_9SPHI</name>
<dbReference type="EMBL" id="CP045652">
    <property type="protein sequence ID" value="QGA24900.1"/>
    <property type="molecule type" value="Genomic_DNA"/>
</dbReference>
<evidence type="ECO:0000256" key="2">
    <source>
        <dbReference type="ARBA" id="ARBA00023125"/>
    </source>
</evidence>
<dbReference type="SUPFAM" id="SSF46689">
    <property type="entry name" value="Homeodomain-like"/>
    <property type="match status" value="1"/>
</dbReference>
<organism evidence="5 6">
    <name type="scientific">Sphingobacterium zhuxiongii</name>
    <dbReference type="NCBI Taxonomy" id="2662364"/>
    <lineage>
        <taxon>Bacteria</taxon>
        <taxon>Pseudomonadati</taxon>
        <taxon>Bacteroidota</taxon>
        <taxon>Sphingobacteriia</taxon>
        <taxon>Sphingobacteriales</taxon>
        <taxon>Sphingobacteriaceae</taxon>
        <taxon>Sphingobacterium</taxon>
    </lineage>
</organism>
<dbReference type="PANTHER" id="PTHR46796">
    <property type="entry name" value="HTH-TYPE TRANSCRIPTIONAL ACTIVATOR RHAS-RELATED"/>
    <property type="match status" value="1"/>
</dbReference>
<dbReference type="SMART" id="SM00342">
    <property type="entry name" value="HTH_ARAC"/>
    <property type="match status" value="1"/>
</dbReference>
<dbReference type="Gene3D" id="1.10.10.60">
    <property type="entry name" value="Homeodomain-like"/>
    <property type="match status" value="1"/>
</dbReference>
<evidence type="ECO:0000313" key="6">
    <source>
        <dbReference type="Proteomes" id="UP000326921"/>
    </source>
</evidence>
<dbReference type="InterPro" id="IPR018060">
    <property type="entry name" value="HTH_AraC"/>
</dbReference>
<sequence length="292" mass="34199">MLDMEYNRYIYTMNTVGYIPHLLLKPYIEMYMHSSIGNKSQLMELDLYPVGHGVLTFILDEEHFLYNSKRNKYYNVRFNFTGQLDHHLHLTTSSASMIYVMFKPFGAFKLLAIPQQLLLNECTLISDMLGNQINTLCRKMEDYATNPLYVLKLLEDWLIGQLKKNELLNTDRIAHACQQITLHNGNLAMKELYSLSNMSKSSLEQHFKEQVGLSPKTFSRVVRFNEANKFLINSASSDWQEIIYRYGYFDQAHFIHEFKHFFGYTPSQIHKSLENLSGHVSALGTKNTRRFY</sequence>
<keyword evidence="3" id="KW-0804">Transcription</keyword>
<dbReference type="KEGG" id="sphe:GFH32_00540"/>
<evidence type="ECO:0000256" key="3">
    <source>
        <dbReference type="ARBA" id="ARBA00023163"/>
    </source>
</evidence>
<reference evidence="5 6" key="1">
    <citation type="submission" date="2019-10" db="EMBL/GenBank/DDBJ databases">
        <authorList>
            <person name="Dong K."/>
        </authorList>
    </citation>
    <scope>NUCLEOTIDE SEQUENCE [LARGE SCALE GENOMIC DNA]</scope>
    <source>
        <strain evidence="6">dk4302</strain>
    </source>
</reference>
<dbReference type="InterPro" id="IPR009057">
    <property type="entry name" value="Homeodomain-like_sf"/>
</dbReference>
<dbReference type="Pfam" id="PF12833">
    <property type="entry name" value="HTH_18"/>
    <property type="match status" value="1"/>
</dbReference>
<keyword evidence="1" id="KW-0805">Transcription regulation</keyword>
<keyword evidence="6" id="KW-1185">Reference proteome</keyword>
<dbReference type="GO" id="GO:0043565">
    <property type="term" value="F:sequence-specific DNA binding"/>
    <property type="evidence" value="ECO:0007669"/>
    <property type="project" value="InterPro"/>
</dbReference>
<dbReference type="PANTHER" id="PTHR46796:SF13">
    <property type="entry name" value="HTH-TYPE TRANSCRIPTIONAL ACTIVATOR RHAS"/>
    <property type="match status" value="1"/>
</dbReference>
<accession>A0A5Q0QCF4</accession>
<keyword evidence="2" id="KW-0238">DNA-binding</keyword>
<proteinExistence type="predicted"/>
<protein>
    <submittedName>
        <fullName evidence="5">Helix-turn-helix domain-containing protein</fullName>
    </submittedName>
</protein>
<evidence type="ECO:0000256" key="1">
    <source>
        <dbReference type="ARBA" id="ARBA00023015"/>
    </source>
</evidence>
<gene>
    <name evidence="5" type="ORF">GFH32_00540</name>
</gene>
<feature type="domain" description="HTH araC/xylS-type" evidence="4">
    <location>
        <begin position="171"/>
        <end position="272"/>
    </location>
</feature>
<evidence type="ECO:0000313" key="5">
    <source>
        <dbReference type="EMBL" id="QGA24900.1"/>
    </source>
</evidence>
<dbReference type="GO" id="GO:0003700">
    <property type="term" value="F:DNA-binding transcription factor activity"/>
    <property type="evidence" value="ECO:0007669"/>
    <property type="project" value="InterPro"/>
</dbReference>
<dbReference type="PROSITE" id="PS01124">
    <property type="entry name" value="HTH_ARAC_FAMILY_2"/>
    <property type="match status" value="1"/>
</dbReference>
<dbReference type="AlphaFoldDB" id="A0A5Q0QCF4"/>
<dbReference type="InterPro" id="IPR050204">
    <property type="entry name" value="AraC_XylS_family_regulators"/>
</dbReference>